<reference evidence="1 2" key="1">
    <citation type="submission" date="2017-03" db="EMBL/GenBank/DDBJ databases">
        <title>Genome sequence of Sphingomonas dokdonensis DSM 21029.</title>
        <authorList>
            <person name="Poehlein A."/>
            <person name="Wuebbeler J.H."/>
            <person name="Steinbuechel A."/>
            <person name="Daniel R."/>
        </authorList>
    </citation>
    <scope>NUCLEOTIDE SEQUENCE [LARGE SCALE GENOMIC DNA]</scope>
    <source>
        <strain evidence="1 2">DSM 21029</strain>
    </source>
</reference>
<dbReference type="RefSeq" id="WP_088368539.1">
    <property type="nucleotide sequence ID" value="NZ_NBBI01000013.1"/>
</dbReference>
<name>A0A245ZCX5_9SPHN</name>
<accession>A0A245ZCX5</accession>
<organism evidence="1 2">
    <name type="scientific">Sphingomonas dokdonensis</name>
    <dbReference type="NCBI Taxonomy" id="344880"/>
    <lineage>
        <taxon>Bacteria</taxon>
        <taxon>Pseudomonadati</taxon>
        <taxon>Pseudomonadota</taxon>
        <taxon>Alphaproteobacteria</taxon>
        <taxon>Sphingomonadales</taxon>
        <taxon>Sphingomonadaceae</taxon>
        <taxon>Sphingomonas</taxon>
    </lineage>
</organism>
<evidence type="ECO:0000313" key="1">
    <source>
        <dbReference type="EMBL" id="OWK27555.1"/>
    </source>
</evidence>
<proteinExistence type="predicted"/>
<keyword evidence="2" id="KW-1185">Reference proteome</keyword>
<comment type="caution">
    <text evidence="1">The sequence shown here is derived from an EMBL/GenBank/DDBJ whole genome shotgun (WGS) entry which is preliminary data.</text>
</comment>
<gene>
    <name evidence="1" type="ORF">SPDO_32380</name>
</gene>
<sequence>MSLHRPLDLAQPFLPDLHPIACDCAACEAERDEPSLLRSLGECVVMAAGAVILGQVVGHVLNTAGILALLGIG</sequence>
<dbReference type="Proteomes" id="UP000197290">
    <property type="component" value="Unassembled WGS sequence"/>
</dbReference>
<dbReference type="OrthoDB" id="7588328at2"/>
<dbReference type="AlphaFoldDB" id="A0A245ZCX5"/>
<protein>
    <submittedName>
        <fullName evidence="1">Uncharacterized protein</fullName>
    </submittedName>
</protein>
<evidence type="ECO:0000313" key="2">
    <source>
        <dbReference type="Proteomes" id="UP000197290"/>
    </source>
</evidence>
<dbReference type="EMBL" id="NBBI01000013">
    <property type="protein sequence ID" value="OWK27555.1"/>
    <property type="molecule type" value="Genomic_DNA"/>
</dbReference>